<comment type="caution">
    <text evidence="1">The sequence shown here is derived from an EMBL/GenBank/DDBJ whole genome shotgun (WGS) entry which is preliminary data.</text>
</comment>
<dbReference type="InParanoid" id="A0A0B2UND9"/>
<organism evidence="1 2">
    <name type="scientific">Ordospora colligata OC4</name>
    <dbReference type="NCBI Taxonomy" id="1354746"/>
    <lineage>
        <taxon>Eukaryota</taxon>
        <taxon>Fungi</taxon>
        <taxon>Fungi incertae sedis</taxon>
        <taxon>Microsporidia</taxon>
        <taxon>Ordosporidae</taxon>
        <taxon>Ordospora</taxon>
    </lineage>
</organism>
<gene>
    <name evidence="1" type="ORF">M896_011340</name>
</gene>
<reference evidence="1 2" key="1">
    <citation type="journal article" date="2014" name="MBio">
        <title>The Ordospora colligata genome; evolution of extreme reduction in microsporidia and host-to-parasite horizontal gene transfer.</title>
        <authorList>
            <person name="Pombert J.-F."/>
            <person name="Haag K.L."/>
            <person name="Beidas S."/>
            <person name="Ebert D."/>
            <person name="Keeling P.J."/>
        </authorList>
    </citation>
    <scope>NUCLEOTIDE SEQUENCE [LARGE SCALE GENOMIC DNA]</scope>
    <source>
        <strain evidence="1 2">OC4</strain>
    </source>
</reference>
<dbReference type="HOGENOM" id="CLU_2427027_0_0_1"/>
<dbReference type="EMBL" id="JOKQ01000001">
    <property type="protein sequence ID" value="KHN70480.1"/>
    <property type="molecule type" value="Genomic_DNA"/>
</dbReference>
<protein>
    <submittedName>
        <fullName evidence="1">Uncharacterized protein</fullName>
    </submittedName>
</protein>
<dbReference type="GeneID" id="26260977"/>
<dbReference type="AlphaFoldDB" id="A0A0B2UND9"/>
<sequence length="96" mass="10944">MKELIQEIEKLEADIKSDLGLEDALISTQSILQTINGYRNLIKPKEKQIRESRLGMLRMAINRLDFHNLECEENTLADKLKGICNQDSPAQNRSGC</sequence>
<dbReference type="OrthoDB" id="2191985at2759"/>
<dbReference type="RefSeq" id="XP_014564522.1">
    <property type="nucleotide sequence ID" value="XM_014709036.1"/>
</dbReference>
<accession>A0A0B2UND9</accession>
<proteinExistence type="predicted"/>
<keyword evidence="2" id="KW-1185">Reference proteome</keyword>
<evidence type="ECO:0000313" key="1">
    <source>
        <dbReference type="EMBL" id="KHN70480.1"/>
    </source>
</evidence>
<dbReference type="VEuPathDB" id="MicrosporidiaDB:M896_011340"/>
<dbReference type="Proteomes" id="UP000031056">
    <property type="component" value="Unassembled WGS sequence"/>
</dbReference>
<name>A0A0B2UND9_9MICR</name>
<evidence type="ECO:0000313" key="2">
    <source>
        <dbReference type="Proteomes" id="UP000031056"/>
    </source>
</evidence>